<keyword evidence="1" id="KW-0175">Coiled coil</keyword>
<gene>
    <name evidence="2" type="ORF">KIW84_012781</name>
</gene>
<dbReference type="EMBL" id="JAMSHJ010000001">
    <property type="protein sequence ID" value="KAI5444279.1"/>
    <property type="molecule type" value="Genomic_DNA"/>
</dbReference>
<dbReference type="Proteomes" id="UP001058974">
    <property type="component" value="Chromosome 1"/>
</dbReference>
<evidence type="ECO:0000256" key="1">
    <source>
        <dbReference type="SAM" id="Coils"/>
    </source>
</evidence>
<evidence type="ECO:0000313" key="3">
    <source>
        <dbReference type="Proteomes" id="UP001058974"/>
    </source>
</evidence>
<keyword evidence="3" id="KW-1185">Reference proteome</keyword>
<comment type="caution">
    <text evidence="2">The sequence shown here is derived from an EMBL/GenBank/DDBJ whole genome shotgun (WGS) entry which is preliminary data.</text>
</comment>
<feature type="coiled-coil region" evidence="1">
    <location>
        <begin position="73"/>
        <end position="100"/>
    </location>
</feature>
<accession>A0A9D5BIL5</accession>
<proteinExistence type="predicted"/>
<dbReference type="AlphaFoldDB" id="A0A9D5BIL5"/>
<reference evidence="2 3" key="1">
    <citation type="journal article" date="2022" name="Nat. Genet.">
        <title>Improved pea reference genome and pan-genome highlight genomic features and evolutionary characteristics.</title>
        <authorList>
            <person name="Yang T."/>
            <person name="Liu R."/>
            <person name="Luo Y."/>
            <person name="Hu S."/>
            <person name="Wang D."/>
            <person name="Wang C."/>
            <person name="Pandey M.K."/>
            <person name="Ge S."/>
            <person name="Xu Q."/>
            <person name="Li N."/>
            <person name="Li G."/>
            <person name="Huang Y."/>
            <person name="Saxena R.K."/>
            <person name="Ji Y."/>
            <person name="Li M."/>
            <person name="Yan X."/>
            <person name="He Y."/>
            <person name="Liu Y."/>
            <person name="Wang X."/>
            <person name="Xiang C."/>
            <person name="Varshney R.K."/>
            <person name="Ding H."/>
            <person name="Gao S."/>
            <person name="Zong X."/>
        </authorList>
    </citation>
    <scope>NUCLEOTIDE SEQUENCE [LARGE SCALE GENOMIC DNA]</scope>
    <source>
        <strain evidence="2 3">cv. Zhongwan 6</strain>
    </source>
</reference>
<sequence length="136" mass="16186">MSYTCERPISMVVAEPSTQPNQDIEELEDALAKMKQERDLWEEQFRFLPSSRSTRYLIGLHLCIRQADLYDTRTNHQRRMDHLEQENHDLKEEVARLTALMESFIVFRVNRLQLLRKGLSSQRLSQRQCHLFLPAN</sequence>
<evidence type="ECO:0000313" key="2">
    <source>
        <dbReference type="EMBL" id="KAI5444279.1"/>
    </source>
</evidence>
<name>A0A9D5BIL5_PEA</name>
<dbReference type="Gramene" id="Psat01G0278100-T1">
    <property type="protein sequence ID" value="KAI5444279.1"/>
    <property type="gene ID" value="KIW84_012781"/>
</dbReference>
<protein>
    <submittedName>
        <fullName evidence="2">Uncharacterized protein</fullName>
    </submittedName>
</protein>
<organism evidence="2 3">
    <name type="scientific">Pisum sativum</name>
    <name type="common">Garden pea</name>
    <name type="synonym">Lathyrus oleraceus</name>
    <dbReference type="NCBI Taxonomy" id="3888"/>
    <lineage>
        <taxon>Eukaryota</taxon>
        <taxon>Viridiplantae</taxon>
        <taxon>Streptophyta</taxon>
        <taxon>Embryophyta</taxon>
        <taxon>Tracheophyta</taxon>
        <taxon>Spermatophyta</taxon>
        <taxon>Magnoliopsida</taxon>
        <taxon>eudicotyledons</taxon>
        <taxon>Gunneridae</taxon>
        <taxon>Pentapetalae</taxon>
        <taxon>rosids</taxon>
        <taxon>fabids</taxon>
        <taxon>Fabales</taxon>
        <taxon>Fabaceae</taxon>
        <taxon>Papilionoideae</taxon>
        <taxon>50 kb inversion clade</taxon>
        <taxon>NPAAA clade</taxon>
        <taxon>Hologalegina</taxon>
        <taxon>IRL clade</taxon>
        <taxon>Fabeae</taxon>
        <taxon>Lathyrus</taxon>
    </lineage>
</organism>